<dbReference type="RefSeq" id="WP_160730282.1">
    <property type="nucleotide sequence ID" value="NZ_CANLWR010000001.1"/>
</dbReference>
<keyword evidence="2" id="KW-1185">Reference proteome</keyword>
<organism evidence="1 2">
    <name type="scientific">Pontixanthobacter luteolus</name>
    <dbReference type="NCBI Taxonomy" id="295089"/>
    <lineage>
        <taxon>Bacteria</taxon>
        <taxon>Pseudomonadati</taxon>
        <taxon>Pseudomonadota</taxon>
        <taxon>Alphaproteobacteria</taxon>
        <taxon>Sphingomonadales</taxon>
        <taxon>Erythrobacteraceae</taxon>
        <taxon>Pontixanthobacter</taxon>
    </lineage>
</organism>
<gene>
    <name evidence="1" type="ORF">GRI43_06955</name>
</gene>
<accession>A0A6I4UZ01</accession>
<name>A0A6I4UZ01_9SPHN</name>
<comment type="caution">
    <text evidence="1">The sequence shown here is derived from an EMBL/GenBank/DDBJ whole genome shotgun (WGS) entry which is preliminary data.</text>
</comment>
<dbReference type="EMBL" id="WTYP01000001">
    <property type="protein sequence ID" value="MXP47127.1"/>
    <property type="molecule type" value="Genomic_DNA"/>
</dbReference>
<proteinExistence type="predicted"/>
<dbReference type="Proteomes" id="UP000471435">
    <property type="component" value="Unassembled WGS sequence"/>
</dbReference>
<sequence>MGLFDEILKNIGGAPDDVANLADKIGIDPAMAEKAIAALGQTHQMQGDTVELASAKTGLDTGVLNQIVQHVGGEGSLSKFAAMIDQDGDGNPLDEIAGFAGKLFGKK</sequence>
<evidence type="ECO:0000313" key="1">
    <source>
        <dbReference type="EMBL" id="MXP47127.1"/>
    </source>
</evidence>
<reference evidence="1 2" key="1">
    <citation type="submission" date="2019-12" db="EMBL/GenBank/DDBJ databases">
        <title>Genomic-based taxomic classification of the family Erythrobacteraceae.</title>
        <authorList>
            <person name="Xu L."/>
        </authorList>
    </citation>
    <scope>NUCLEOTIDE SEQUENCE [LARGE SCALE GENOMIC DNA]</scope>
    <source>
        <strain evidence="1 2">SW-109</strain>
    </source>
</reference>
<dbReference type="AlphaFoldDB" id="A0A6I4UZ01"/>
<dbReference type="OrthoDB" id="7450771at2"/>
<protein>
    <submittedName>
        <fullName evidence="1">Uncharacterized protein</fullName>
    </submittedName>
</protein>
<evidence type="ECO:0000313" key="2">
    <source>
        <dbReference type="Proteomes" id="UP000471435"/>
    </source>
</evidence>